<organism evidence="3 4">
    <name type="scientific">Lentibacter algarum</name>
    <dbReference type="NCBI Taxonomy" id="576131"/>
    <lineage>
        <taxon>Bacteria</taxon>
        <taxon>Pseudomonadati</taxon>
        <taxon>Pseudomonadota</taxon>
        <taxon>Alphaproteobacteria</taxon>
        <taxon>Rhodobacterales</taxon>
        <taxon>Roseobacteraceae</taxon>
        <taxon>Lentibacter</taxon>
    </lineage>
</organism>
<dbReference type="EMBL" id="FNPR01000002">
    <property type="protein sequence ID" value="SDY56627.1"/>
    <property type="molecule type" value="Genomic_DNA"/>
</dbReference>
<dbReference type="AlphaFoldDB" id="A0A1H3KWL2"/>
<evidence type="ECO:0000256" key="1">
    <source>
        <dbReference type="ARBA" id="ARBA00022849"/>
    </source>
</evidence>
<dbReference type="SUPFAM" id="SSF52788">
    <property type="entry name" value="Phosphotyrosine protein phosphatases I"/>
    <property type="match status" value="1"/>
</dbReference>
<dbReference type="Gene3D" id="3.40.50.2300">
    <property type="match status" value="1"/>
</dbReference>
<evidence type="ECO:0000259" key="2">
    <source>
        <dbReference type="SMART" id="SM00226"/>
    </source>
</evidence>
<dbReference type="InterPro" id="IPR023485">
    <property type="entry name" value="Ptyr_pPase"/>
</dbReference>
<sequence length="158" mass="16576">MNILVLCTGNSARSILLEAILNTQGAGRVTAYSAGSQPSGEVHPYSLKLLASRGYDTSMARSKSWDEFAAADAPKMDAVITVCASAAGETCPIWPGAPVRAHWGVDDPAAAIEADWPEAFEAAYRLLHLRAEAFLESLAADPSQTDLKAALDAVGTLS</sequence>
<dbReference type="RefSeq" id="WP_089891150.1">
    <property type="nucleotide sequence ID" value="NZ_CALJFH010000033.1"/>
</dbReference>
<dbReference type="SMART" id="SM00226">
    <property type="entry name" value="LMWPc"/>
    <property type="match status" value="1"/>
</dbReference>
<feature type="domain" description="Phosphotyrosine protein phosphatase I" evidence="2">
    <location>
        <begin position="1"/>
        <end position="137"/>
    </location>
</feature>
<keyword evidence="1" id="KW-0059">Arsenical resistance</keyword>
<dbReference type="GO" id="GO:0046685">
    <property type="term" value="P:response to arsenic-containing substance"/>
    <property type="evidence" value="ECO:0007669"/>
    <property type="project" value="UniProtKB-KW"/>
</dbReference>
<evidence type="ECO:0000313" key="3">
    <source>
        <dbReference type="EMBL" id="SDY56627.1"/>
    </source>
</evidence>
<dbReference type="GeneID" id="78124863"/>
<dbReference type="Pfam" id="PF01451">
    <property type="entry name" value="LMWPc"/>
    <property type="match status" value="1"/>
</dbReference>
<proteinExistence type="predicted"/>
<accession>A0A1H3KWL2</accession>
<reference evidence="3 4" key="1">
    <citation type="submission" date="2016-10" db="EMBL/GenBank/DDBJ databases">
        <authorList>
            <person name="de Groot N.N."/>
        </authorList>
    </citation>
    <scope>NUCLEOTIDE SEQUENCE [LARGE SCALE GENOMIC DNA]</scope>
    <source>
        <strain evidence="3 4">DSM 24677</strain>
    </source>
</reference>
<dbReference type="OrthoDB" id="9793058at2"/>
<keyword evidence="4" id="KW-1185">Reference proteome</keyword>
<evidence type="ECO:0000313" key="4">
    <source>
        <dbReference type="Proteomes" id="UP000199026"/>
    </source>
</evidence>
<dbReference type="Proteomes" id="UP000199026">
    <property type="component" value="Unassembled WGS sequence"/>
</dbReference>
<dbReference type="PANTHER" id="PTHR43428:SF1">
    <property type="entry name" value="ARSENATE REDUCTASE"/>
    <property type="match status" value="1"/>
</dbReference>
<name>A0A1H3KWL2_9RHOB</name>
<dbReference type="STRING" id="576131.SAMN05444486_102803"/>
<protein>
    <submittedName>
        <fullName evidence="3">Protein-tyrosine-phosphatase</fullName>
    </submittedName>
</protein>
<gene>
    <name evidence="3" type="ORF">SAMN05444486_102803</name>
</gene>
<dbReference type="CDD" id="cd16345">
    <property type="entry name" value="LMWP_ArsC"/>
    <property type="match status" value="1"/>
</dbReference>
<dbReference type="InterPro" id="IPR036196">
    <property type="entry name" value="Ptyr_pPase_sf"/>
</dbReference>
<dbReference type="PANTHER" id="PTHR43428">
    <property type="entry name" value="ARSENATE REDUCTASE"/>
    <property type="match status" value="1"/>
</dbReference>